<feature type="region of interest" description="Disordered" evidence="1">
    <location>
        <begin position="70"/>
        <end position="91"/>
    </location>
</feature>
<proteinExistence type="predicted"/>
<dbReference type="AlphaFoldDB" id="A0A6J5F796"/>
<evidence type="ECO:0000313" key="3">
    <source>
        <dbReference type="Proteomes" id="UP000494330"/>
    </source>
</evidence>
<keyword evidence="3" id="KW-1185">Reference proteome</keyword>
<organism evidence="2 3">
    <name type="scientific">Burkholderia paludis</name>
    <dbReference type="NCBI Taxonomy" id="1506587"/>
    <lineage>
        <taxon>Bacteria</taxon>
        <taxon>Pseudomonadati</taxon>
        <taxon>Pseudomonadota</taxon>
        <taxon>Betaproteobacteria</taxon>
        <taxon>Burkholderiales</taxon>
        <taxon>Burkholderiaceae</taxon>
        <taxon>Burkholderia</taxon>
        <taxon>Burkholderia cepacia complex</taxon>
    </lineage>
</organism>
<gene>
    <name evidence="2" type="ORF">BPA30113_07225</name>
</gene>
<dbReference type="RefSeq" id="WP_052001595.1">
    <property type="nucleotide sequence ID" value="NZ_CABVQD010000049.1"/>
</dbReference>
<name>A0A6J5F796_9BURK</name>
<dbReference type="Proteomes" id="UP000494330">
    <property type="component" value="Unassembled WGS sequence"/>
</dbReference>
<dbReference type="EMBL" id="CABVQD010000049">
    <property type="protein sequence ID" value="VWC45009.1"/>
    <property type="molecule type" value="Genomic_DNA"/>
</dbReference>
<evidence type="ECO:0000256" key="1">
    <source>
        <dbReference type="SAM" id="MobiDB-lite"/>
    </source>
</evidence>
<accession>A0A6J5F796</accession>
<evidence type="ECO:0000313" key="2">
    <source>
        <dbReference type="EMBL" id="VWC45009.1"/>
    </source>
</evidence>
<sequence length="91" mass="10391">MNRMQLVRMQAAATANAEDASLWRWFSALMEEHRIRWCVKGRAWYVSVDNRHVATEGSFDLALRSAHEHAERNGRGAHRDDSGIVETGAHM</sequence>
<reference evidence="2 3" key="1">
    <citation type="submission" date="2019-09" db="EMBL/GenBank/DDBJ databases">
        <authorList>
            <person name="Depoorter E."/>
        </authorList>
    </citation>
    <scope>NUCLEOTIDE SEQUENCE [LARGE SCALE GENOMIC DNA]</scope>
    <source>
        <strain evidence="2">LMG 30113</strain>
    </source>
</reference>
<feature type="compositionally biased region" description="Basic and acidic residues" evidence="1">
    <location>
        <begin position="70"/>
        <end position="82"/>
    </location>
</feature>
<protein>
    <submittedName>
        <fullName evidence="2">Uncharacterized protein</fullName>
    </submittedName>
</protein>